<sequence length="90" mass="9651">YEANYAGPEHATPTSKMLTRIKRSSSVRSTTSNPWFHFSSFPHGSSQDSVTYGHNLGATDIVLIPSGNPSTPPSASVPAHRVVLVSHYVA</sequence>
<evidence type="ECO:0000313" key="1">
    <source>
        <dbReference type="EMBL" id="MED6223050.1"/>
    </source>
</evidence>
<gene>
    <name evidence="1" type="ORF">PIB30_070238</name>
</gene>
<protein>
    <submittedName>
        <fullName evidence="1">Uncharacterized protein</fullName>
    </submittedName>
</protein>
<accession>A0ABU6ZM52</accession>
<keyword evidence="2" id="KW-1185">Reference proteome</keyword>
<evidence type="ECO:0000313" key="2">
    <source>
        <dbReference type="Proteomes" id="UP001341840"/>
    </source>
</evidence>
<dbReference type="Proteomes" id="UP001341840">
    <property type="component" value="Unassembled WGS sequence"/>
</dbReference>
<dbReference type="EMBL" id="JASCZI010272647">
    <property type="protein sequence ID" value="MED6223050.1"/>
    <property type="molecule type" value="Genomic_DNA"/>
</dbReference>
<comment type="caution">
    <text evidence="1">The sequence shown here is derived from an EMBL/GenBank/DDBJ whole genome shotgun (WGS) entry which is preliminary data.</text>
</comment>
<reference evidence="1 2" key="1">
    <citation type="journal article" date="2023" name="Plants (Basel)">
        <title>Bridging the Gap: Combining Genomics and Transcriptomics Approaches to Understand Stylosanthes scabra, an Orphan Legume from the Brazilian Caatinga.</title>
        <authorList>
            <person name="Ferreira-Neto J.R.C."/>
            <person name="da Silva M.D."/>
            <person name="Binneck E."/>
            <person name="de Melo N.F."/>
            <person name="da Silva R.H."/>
            <person name="de Melo A.L.T.M."/>
            <person name="Pandolfi V."/>
            <person name="Bustamante F.O."/>
            <person name="Brasileiro-Vidal A.C."/>
            <person name="Benko-Iseppon A.M."/>
        </authorList>
    </citation>
    <scope>NUCLEOTIDE SEQUENCE [LARGE SCALE GENOMIC DNA]</scope>
    <source>
        <tissue evidence="1">Leaves</tissue>
    </source>
</reference>
<feature type="non-terminal residue" evidence="1">
    <location>
        <position position="1"/>
    </location>
</feature>
<name>A0ABU6ZM52_9FABA</name>
<proteinExistence type="predicted"/>
<organism evidence="1 2">
    <name type="scientific">Stylosanthes scabra</name>
    <dbReference type="NCBI Taxonomy" id="79078"/>
    <lineage>
        <taxon>Eukaryota</taxon>
        <taxon>Viridiplantae</taxon>
        <taxon>Streptophyta</taxon>
        <taxon>Embryophyta</taxon>
        <taxon>Tracheophyta</taxon>
        <taxon>Spermatophyta</taxon>
        <taxon>Magnoliopsida</taxon>
        <taxon>eudicotyledons</taxon>
        <taxon>Gunneridae</taxon>
        <taxon>Pentapetalae</taxon>
        <taxon>rosids</taxon>
        <taxon>fabids</taxon>
        <taxon>Fabales</taxon>
        <taxon>Fabaceae</taxon>
        <taxon>Papilionoideae</taxon>
        <taxon>50 kb inversion clade</taxon>
        <taxon>dalbergioids sensu lato</taxon>
        <taxon>Dalbergieae</taxon>
        <taxon>Pterocarpus clade</taxon>
        <taxon>Stylosanthes</taxon>
    </lineage>
</organism>